<keyword evidence="3" id="KW-0472">Membrane</keyword>
<dbReference type="Proteomes" id="UP000594637">
    <property type="component" value="Chromosome"/>
</dbReference>
<dbReference type="Gene3D" id="3.40.190.10">
    <property type="entry name" value="Periplasmic binding protein-like II"/>
    <property type="match status" value="1"/>
</dbReference>
<dbReference type="RefSeq" id="WP_166857603.1">
    <property type="nucleotide sequence ID" value="NZ_CP063989.1"/>
</dbReference>
<dbReference type="KEGG" id="arep:ID810_00490"/>
<gene>
    <name evidence="7" type="ORF">ID810_00490</name>
</gene>
<evidence type="ECO:0000256" key="5">
    <source>
        <dbReference type="ARBA" id="ARBA00023288"/>
    </source>
</evidence>
<keyword evidence="8" id="KW-1185">Reference proteome</keyword>
<keyword evidence="2 6" id="KW-0732">Signal</keyword>
<evidence type="ECO:0000256" key="3">
    <source>
        <dbReference type="ARBA" id="ARBA00023136"/>
    </source>
</evidence>
<keyword evidence="4" id="KW-0564">Palmitate</keyword>
<dbReference type="InterPro" id="IPR006311">
    <property type="entry name" value="TAT_signal"/>
</dbReference>
<dbReference type="PANTHER" id="PTHR43649">
    <property type="entry name" value="ARABINOSE-BINDING PROTEIN-RELATED"/>
    <property type="match status" value="1"/>
</dbReference>
<evidence type="ECO:0000313" key="8">
    <source>
        <dbReference type="Proteomes" id="UP000594637"/>
    </source>
</evidence>
<dbReference type="InterPro" id="IPR050490">
    <property type="entry name" value="Bact_solute-bd_prot1"/>
</dbReference>
<evidence type="ECO:0000256" key="4">
    <source>
        <dbReference type="ARBA" id="ARBA00023139"/>
    </source>
</evidence>
<feature type="signal peptide" evidence="6">
    <location>
        <begin position="1"/>
        <end position="21"/>
    </location>
</feature>
<evidence type="ECO:0000256" key="2">
    <source>
        <dbReference type="ARBA" id="ARBA00022729"/>
    </source>
</evidence>
<dbReference type="EMBL" id="CP063989">
    <property type="protein sequence ID" value="QPL05518.1"/>
    <property type="molecule type" value="Genomic_DNA"/>
</dbReference>
<keyword evidence="1" id="KW-1003">Cell membrane</keyword>
<evidence type="ECO:0000256" key="6">
    <source>
        <dbReference type="SAM" id="SignalP"/>
    </source>
</evidence>
<dbReference type="PROSITE" id="PS51257">
    <property type="entry name" value="PROKAR_LIPOPROTEIN"/>
    <property type="match status" value="1"/>
</dbReference>
<organism evidence="7 8">
    <name type="scientific">Actinomyces respiraculi</name>
    <dbReference type="NCBI Taxonomy" id="2744574"/>
    <lineage>
        <taxon>Bacteria</taxon>
        <taxon>Bacillati</taxon>
        <taxon>Actinomycetota</taxon>
        <taxon>Actinomycetes</taxon>
        <taxon>Actinomycetales</taxon>
        <taxon>Actinomycetaceae</taxon>
        <taxon>Actinomyces</taxon>
    </lineage>
</organism>
<evidence type="ECO:0000256" key="1">
    <source>
        <dbReference type="ARBA" id="ARBA00022475"/>
    </source>
</evidence>
<keyword evidence="5" id="KW-0449">Lipoprotein</keyword>
<dbReference type="SUPFAM" id="SSF53850">
    <property type="entry name" value="Periplasmic binding protein-like II"/>
    <property type="match status" value="1"/>
</dbReference>
<dbReference type="PROSITE" id="PS51318">
    <property type="entry name" value="TAT"/>
    <property type="match status" value="1"/>
</dbReference>
<proteinExistence type="predicted"/>
<evidence type="ECO:0000313" key="7">
    <source>
        <dbReference type="EMBL" id="QPL05518.1"/>
    </source>
</evidence>
<name>A0A7T0LLG0_9ACTO</name>
<dbReference type="PANTHER" id="PTHR43649:SF33">
    <property type="entry name" value="POLYGALACTURONAN_RHAMNOGALACTURONAN-BINDING PROTEIN YTCQ"/>
    <property type="match status" value="1"/>
</dbReference>
<dbReference type="Pfam" id="PF01547">
    <property type="entry name" value="SBP_bac_1"/>
    <property type="match status" value="1"/>
</dbReference>
<dbReference type="InterPro" id="IPR006059">
    <property type="entry name" value="SBP"/>
</dbReference>
<reference evidence="7 8" key="1">
    <citation type="submission" date="2020-11" db="EMBL/GenBank/DDBJ databases">
        <title>Actinomyces sp. ZJ750.</title>
        <authorList>
            <person name="Zhou J."/>
        </authorList>
    </citation>
    <scope>NUCLEOTIDE SEQUENCE [LARGE SCALE GENOMIC DNA]</scope>
    <source>
        <strain evidence="7 8">ZJ750</strain>
    </source>
</reference>
<dbReference type="AlphaFoldDB" id="A0A7T0LLG0"/>
<feature type="chain" id="PRO_5039709777" evidence="6">
    <location>
        <begin position="22"/>
        <end position="428"/>
    </location>
</feature>
<protein>
    <submittedName>
        <fullName evidence="7">Extracellular solute-binding protein</fullName>
    </submittedName>
</protein>
<sequence>MNLSRRCLLLGLSAATAATLAACTGSSDNNPAAGGSAAGGELSGEITFQTWSLKNEKFTPYFEALIKDFEEHNPGTTIKWIDQPGEGYEEKVLQQANSGELPDVINLPEGFAYKLAKVSQLVDLRDADKALLGSYVQGAVDAYTYDDVKGGTFGYPWYLGTDVCWWNTEMLAKAGLDAANAPHDLDTYLEWCKTAAAQQVYLASSMPTVTDIKDYGVEVFDGEKFVFNTDKAAELLDKYVEVYKAGAMPAEVLNDNYTGNAMMFTQEKVGFTTATGSFVNQMTNDSPNLLDKVAVSPRFTVAPLFIQGLSVSAASKNPNLALAFAQFATNNANQVEFVKLAQGFMPGTVEGNENPDSFTGDVSSDLMKEAIDLAATAMPKAEIAKPIAYSDDMQSYVQQQFALALKGDISSKKALDAAVAYCNDNLGD</sequence>
<accession>A0A7T0LLG0</accession>